<dbReference type="RefSeq" id="WP_184057217.1">
    <property type="nucleotide sequence ID" value="NZ_JACIJK010000005.1"/>
</dbReference>
<name>A0A7W9BDF8_9SPHN</name>
<gene>
    <name evidence="4" type="ORF">FHS94_002026</name>
</gene>
<dbReference type="Proteomes" id="UP000546200">
    <property type="component" value="Unassembled WGS sequence"/>
</dbReference>
<evidence type="ECO:0000259" key="3">
    <source>
        <dbReference type="Pfam" id="PF22725"/>
    </source>
</evidence>
<evidence type="ECO:0000256" key="1">
    <source>
        <dbReference type="ARBA" id="ARBA00023002"/>
    </source>
</evidence>
<dbReference type="PANTHER" id="PTHR43818:SF11">
    <property type="entry name" value="BCDNA.GH03377"/>
    <property type="match status" value="1"/>
</dbReference>
<evidence type="ECO:0000313" key="4">
    <source>
        <dbReference type="EMBL" id="MBB5715185.1"/>
    </source>
</evidence>
<dbReference type="GO" id="GO:0016491">
    <property type="term" value="F:oxidoreductase activity"/>
    <property type="evidence" value="ECO:0007669"/>
    <property type="project" value="UniProtKB-KW"/>
</dbReference>
<keyword evidence="1" id="KW-0560">Oxidoreductase</keyword>
<feature type="domain" description="GFO/IDH/MocA-like oxidoreductase" evidence="3">
    <location>
        <begin position="178"/>
        <end position="301"/>
    </location>
</feature>
<dbReference type="GO" id="GO:0000166">
    <property type="term" value="F:nucleotide binding"/>
    <property type="evidence" value="ECO:0007669"/>
    <property type="project" value="InterPro"/>
</dbReference>
<dbReference type="AlphaFoldDB" id="A0A7W9BDF8"/>
<comment type="caution">
    <text evidence="4">The sequence shown here is derived from an EMBL/GenBank/DDBJ whole genome shotgun (WGS) entry which is preliminary data.</text>
</comment>
<reference evidence="4 5" key="1">
    <citation type="submission" date="2020-08" db="EMBL/GenBank/DDBJ databases">
        <title>Genomic Encyclopedia of Type Strains, Phase IV (KMG-IV): sequencing the most valuable type-strain genomes for metagenomic binning, comparative biology and taxonomic classification.</title>
        <authorList>
            <person name="Goeker M."/>
        </authorList>
    </citation>
    <scope>NUCLEOTIDE SEQUENCE [LARGE SCALE GENOMIC DNA]</scope>
    <source>
        <strain evidence="4 5">DSM 100044</strain>
    </source>
</reference>
<evidence type="ECO:0000259" key="2">
    <source>
        <dbReference type="Pfam" id="PF01408"/>
    </source>
</evidence>
<dbReference type="InterPro" id="IPR055170">
    <property type="entry name" value="GFO_IDH_MocA-like_dom"/>
</dbReference>
<dbReference type="InterPro" id="IPR036291">
    <property type="entry name" value="NAD(P)-bd_dom_sf"/>
</dbReference>
<organism evidence="4 5">
    <name type="scientific">Sphingomonas aerophila</name>
    <dbReference type="NCBI Taxonomy" id="1344948"/>
    <lineage>
        <taxon>Bacteria</taxon>
        <taxon>Pseudomonadati</taxon>
        <taxon>Pseudomonadota</taxon>
        <taxon>Alphaproteobacteria</taxon>
        <taxon>Sphingomonadales</taxon>
        <taxon>Sphingomonadaceae</taxon>
        <taxon>Sphingomonas</taxon>
    </lineage>
</organism>
<proteinExistence type="predicted"/>
<dbReference type="InterPro" id="IPR000683">
    <property type="entry name" value="Gfo/Idh/MocA-like_OxRdtase_N"/>
</dbReference>
<sequence>MSLSRRDLIELGLAGTSAALITNVASAQPAVQQPAAKLPEGERIGVAVVGLGKLSLEQIIPALRKTTGVKLAALVSGHPDKARRVAAENNLPADAIYSYEDFDRIARDPRVGIVYIVLPNFLHKEYTIRAFKTGKHVLCEKPMATTVADAEAMIAAGKAANRQLMIAYRCHYEPKNLEAMRRIRSGRYGKPRLVVTDMLRGSDLNDPSDAWRLDMVKSGGGALADMGIYGINGARYLLNEEPVEVRAWEHTDRSDPRFKTVPDLVAWQFRFPSGAIANGSTSFSVGGTMRWDVFCDKARLRGDPGAYYNGNHLEIFSSPDEGEVKIAEVDQFAREMDWMGDVVRGRVPLVSPGEEGLQDMRLMAAILQSTREGGRTVTVDWQYKRAHDPAVAVPVA</sequence>
<dbReference type="SUPFAM" id="SSF51735">
    <property type="entry name" value="NAD(P)-binding Rossmann-fold domains"/>
    <property type="match status" value="1"/>
</dbReference>
<dbReference type="PANTHER" id="PTHR43818">
    <property type="entry name" value="BCDNA.GH03377"/>
    <property type="match status" value="1"/>
</dbReference>
<dbReference type="EMBL" id="JACIJK010000005">
    <property type="protein sequence ID" value="MBB5715185.1"/>
    <property type="molecule type" value="Genomic_DNA"/>
</dbReference>
<dbReference type="PRINTS" id="PR01775">
    <property type="entry name" value="GLFROXRDTASE"/>
</dbReference>
<keyword evidence="5" id="KW-1185">Reference proteome</keyword>
<dbReference type="InterPro" id="IPR006311">
    <property type="entry name" value="TAT_signal"/>
</dbReference>
<dbReference type="SUPFAM" id="SSF55347">
    <property type="entry name" value="Glyceraldehyde-3-phosphate dehydrogenase-like, C-terminal domain"/>
    <property type="match status" value="1"/>
</dbReference>
<dbReference type="Gene3D" id="3.40.50.720">
    <property type="entry name" value="NAD(P)-binding Rossmann-like Domain"/>
    <property type="match status" value="1"/>
</dbReference>
<dbReference type="InterPro" id="IPR050463">
    <property type="entry name" value="Gfo/Idh/MocA_oxidrdct_glycsds"/>
</dbReference>
<dbReference type="PROSITE" id="PS51318">
    <property type="entry name" value="TAT"/>
    <property type="match status" value="1"/>
</dbReference>
<feature type="domain" description="Gfo/Idh/MocA-like oxidoreductase N-terminal" evidence="2">
    <location>
        <begin position="44"/>
        <end position="168"/>
    </location>
</feature>
<dbReference type="Pfam" id="PF22725">
    <property type="entry name" value="GFO_IDH_MocA_C3"/>
    <property type="match status" value="1"/>
</dbReference>
<dbReference type="InterPro" id="IPR008354">
    <property type="entry name" value="Glc-Fru_OxRdtase_bac"/>
</dbReference>
<dbReference type="Gene3D" id="3.30.360.10">
    <property type="entry name" value="Dihydrodipicolinate Reductase, domain 2"/>
    <property type="match status" value="1"/>
</dbReference>
<accession>A0A7W9BDF8</accession>
<dbReference type="Pfam" id="PF01408">
    <property type="entry name" value="GFO_IDH_MocA"/>
    <property type="match status" value="1"/>
</dbReference>
<evidence type="ECO:0000313" key="5">
    <source>
        <dbReference type="Proteomes" id="UP000546200"/>
    </source>
</evidence>
<protein>
    <submittedName>
        <fullName evidence="4">Putative dehydrogenase</fullName>
    </submittedName>
</protein>